<keyword evidence="1" id="KW-1133">Transmembrane helix</keyword>
<proteinExistence type="predicted"/>
<keyword evidence="1" id="KW-0472">Membrane</keyword>
<keyword evidence="2" id="KW-0732">Signal</keyword>
<dbReference type="KEGG" id="aqu:109582944"/>
<evidence type="ECO:0000256" key="1">
    <source>
        <dbReference type="SAM" id="Phobius"/>
    </source>
</evidence>
<keyword evidence="5" id="KW-1185">Reference proteome</keyword>
<dbReference type="EnsemblMetazoa" id="XM_019998040.1">
    <property type="protein sequence ID" value="XP_019853599.1"/>
    <property type="gene ID" value="LOC109582944"/>
</dbReference>
<feature type="chain" id="PRO_5042881173" description="NIDO domain-containing protein" evidence="2">
    <location>
        <begin position="21"/>
        <end position="643"/>
    </location>
</feature>
<accession>A0AAN0J9A1</accession>
<keyword evidence="1" id="KW-0812">Transmembrane</keyword>
<organism evidence="4 5">
    <name type="scientific">Amphimedon queenslandica</name>
    <name type="common">Sponge</name>
    <dbReference type="NCBI Taxonomy" id="400682"/>
    <lineage>
        <taxon>Eukaryota</taxon>
        <taxon>Metazoa</taxon>
        <taxon>Porifera</taxon>
        <taxon>Demospongiae</taxon>
        <taxon>Heteroscleromorpha</taxon>
        <taxon>Haplosclerida</taxon>
        <taxon>Niphatidae</taxon>
        <taxon>Amphimedon</taxon>
    </lineage>
</organism>
<dbReference type="AlphaFoldDB" id="A0AAN0J9A1"/>
<feature type="domain" description="NIDO" evidence="3">
    <location>
        <begin position="47"/>
        <end position="175"/>
    </location>
</feature>
<dbReference type="GeneID" id="109582944"/>
<feature type="transmembrane region" description="Helical" evidence="1">
    <location>
        <begin position="538"/>
        <end position="565"/>
    </location>
</feature>
<protein>
    <recommendedName>
        <fullName evidence="3">NIDO domain-containing protein</fullName>
    </recommendedName>
</protein>
<evidence type="ECO:0000259" key="3">
    <source>
        <dbReference type="Pfam" id="PF06119"/>
    </source>
</evidence>
<evidence type="ECO:0000313" key="5">
    <source>
        <dbReference type="Proteomes" id="UP000007879"/>
    </source>
</evidence>
<dbReference type="Proteomes" id="UP000007879">
    <property type="component" value="Unassembled WGS sequence"/>
</dbReference>
<dbReference type="InterPro" id="IPR003886">
    <property type="entry name" value="NIDO_dom"/>
</dbReference>
<dbReference type="GO" id="GO:0007160">
    <property type="term" value="P:cell-matrix adhesion"/>
    <property type="evidence" value="ECO:0007669"/>
    <property type="project" value="InterPro"/>
</dbReference>
<reference evidence="4" key="2">
    <citation type="submission" date="2024-06" db="UniProtKB">
        <authorList>
            <consortium name="EnsemblMetazoa"/>
        </authorList>
    </citation>
    <scope>IDENTIFICATION</scope>
</reference>
<dbReference type="Pfam" id="PF06119">
    <property type="entry name" value="NIDO"/>
    <property type="match status" value="1"/>
</dbReference>
<evidence type="ECO:0000256" key="2">
    <source>
        <dbReference type="SAM" id="SignalP"/>
    </source>
</evidence>
<name>A0AAN0J9A1_AMPQE</name>
<reference evidence="5" key="1">
    <citation type="journal article" date="2010" name="Nature">
        <title>The Amphimedon queenslandica genome and the evolution of animal complexity.</title>
        <authorList>
            <person name="Srivastava M."/>
            <person name="Simakov O."/>
            <person name="Chapman J."/>
            <person name="Fahey B."/>
            <person name="Gauthier M.E."/>
            <person name="Mitros T."/>
            <person name="Richards G.S."/>
            <person name="Conaco C."/>
            <person name="Dacre M."/>
            <person name="Hellsten U."/>
            <person name="Larroux C."/>
            <person name="Putnam N.H."/>
            <person name="Stanke M."/>
            <person name="Adamska M."/>
            <person name="Darling A."/>
            <person name="Degnan S.M."/>
            <person name="Oakley T.H."/>
            <person name="Plachetzki D.C."/>
            <person name="Zhai Y."/>
            <person name="Adamski M."/>
            <person name="Calcino A."/>
            <person name="Cummins S.F."/>
            <person name="Goodstein D.M."/>
            <person name="Harris C."/>
            <person name="Jackson D.J."/>
            <person name="Leys S.P."/>
            <person name="Shu S."/>
            <person name="Woodcroft B.J."/>
            <person name="Vervoort M."/>
            <person name="Kosik K.S."/>
            <person name="Manning G."/>
            <person name="Degnan B.M."/>
            <person name="Rokhsar D.S."/>
        </authorList>
    </citation>
    <scope>NUCLEOTIDE SEQUENCE [LARGE SCALE GENOMIC DNA]</scope>
</reference>
<sequence>MMIVFVILIYFNGLLVSSEGNYLPFLYPTDYLTISNNSYANVSLPSTLKFGSSCYNYAYIQTRGYISLDAGFYIDVYYDRIDLTGRSGEIRYALITPTTNLSLSNQVNDYLSNSTGSSVSVEWILWAYWHNVCSIDNICNNTESNHFQVVLAHQSNATYAVFIYKCGLIRWTTGAGIGIIYDFGSHYHSLSNTDNVTDIDCYDAVSGWTNIVYRLDQVINRFEFLSITPDSITVSWELSIPAINSPLILHITDSIQIINETITVTGHYAYNYTDEINLCNFYTFKLTLPKARTDCTEDIKIISTALTPKPDNVSALYLTNETLIIRFQILQCFIKKIQLLLVGANALNTLGPLDIDNLQYIDEFYIIHWNIKLNDHSLYYLTVSAIGTYGTSSSNVTEINAYNVKDIIIERNEDIVCFVCITEVLNECQLIASTTTLIPQSIQTNGTCYSFTDNGTYTVYAHDIENGIKILTPAIVIQYTVDWIKPSDTENILSSTKELIIYQTSSDESILSMEPSLTTSAMLTTATNNIDYQSQSQIIVIILGGLLGLTTFTVLVLSLAMIAILRKKGKTNTIPQIQEANDISITTKEDPVYEMMNNDIPSLNTNNYYEAVAISNTDNSMVYDVPGTKPQVSSYPYKVGHFK</sequence>
<feature type="signal peptide" evidence="2">
    <location>
        <begin position="1"/>
        <end position="20"/>
    </location>
</feature>
<evidence type="ECO:0000313" key="4">
    <source>
        <dbReference type="EnsemblMetazoa" id="XP_019853599.1"/>
    </source>
</evidence>
<dbReference type="RefSeq" id="XP_019853599.1">
    <property type="nucleotide sequence ID" value="XM_019998040.1"/>
</dbReference>